<dbReference type="AlphaFoldDB" id="A0A1L3I5P0"/>
<dbReference type="EMBL" id="CP016364">
    <property type="protein sequence ID" value="APG47413.1"/>
    <property type="molecule type" value="Genomic_DNA"/>
</dbReference>
<evidence type="ECO:0000256" key="1">
    <source>
        <dbReference type="SAM" id="Phobius"/>
    </source>
</evidence>
<accession>A0A1L3I5P0</accession>
<organism evidence="2 3">
    <name type="scientific">Phaeobacter porticola</name>
    <dbReference type="NCBI Taxonomy" id="1844006"/>
    <lineage>
        <taxon>Bacteria</taxon>
        <taxon>Pseudomonadati</taxon>
        <taxon>Pseudomonadota</taxon>
        <taxon>Alphaproteobacteria</taxon>
        <taxon>Rhodobacterales</taxon>
        <taxon>Roseobacteraceae</taxon>
        <taxon>Phaeobacter</taxon>
    </lineage>
</organism>
<feature type="transmembrane region" description="Helical" evidence="1">
    <location>
        <begin position="100"/>
        <end position="117"/>
    </location>
</feature>
<proteinExistence type="predicted"/>
<name>A0A1L3I5P0_9RHOB</name>
<protein>
    <submittedName>
        <fullName evidence="2">Uncharacterized protein</fullName>
    </submittedName>
</protein>
<keyword evidence="1" id="KW-1133">Transmembrane helix</keyword>
<dbReference type="KEGG" id="php:PhaeoP97_02005"/>
<keyword evidence="1" id="KW-0812">Transmembrane</keyword>
<feature type="transmembrane region" description="Helical" evidence="1">
    <location>
        <begin position="69"/>
        <end position="88"/>
    </location>
</feature>
<evidence type="ECO:0000313" key="3">
    <source>
        <dbReference type="Proteomes" id="UP000183859"/>
    </source>
</evidence>
<feature type="transmembrane region" description="Helical" evidence="1">
    <location>
        <begin position="20"/>
        <end position="42"/>
    </location>
</feature>
<keyword evidence="3" id="KW-1185">Reference proteome</keyword>
<evidence type="ECO:0000313" key="2">
    <source>
        <dbReference type="EMBL" id="APG47413.1"/>
    </source>
</evidence>
<dbReference type="Proteomes" id="UP000183859">
    <property type="component" value="Chromosome"/>
</dbReference>
<sequence>MLSIVSGYFLQPLVSGNKDAINTIVTIFSILAGFLIAVITFIGDPGLRGWKELQLDKRSAQAKLSRHRMLFHLYLLTLALALAMFLVPETYITTQLWLERFFVGSATFVFLASFSLPRSLSALQMERYETALAEQLPDFLKEQGTTGEK</sequence>
<reference evidence="3" key="1">
    <citation type="submission" date="2016-07" db="EMBL/GenBank/DDBJ databases">
        <title>Phaeobacter portensis sp. nov., a tropodithietic acid producing bacterium isolated from a German harbor.</title>
        <authorList>
            <person name="Freese H.M."/>
            <person name="Bunk B."/>
            <person name="Breider S."/>
            <person name="Brinkhoff T."/>
        </authorList>
    </citation>
    <scope>NUCLEOTIDE SEQUENCE [LARGE SCALE GENOMIC DNA]</scope>
    <source>
        <strain evidence="3">P97</strain>
    </source>
</reference>
<keyword evidence="1" id="KW-0472">Membrane</keyword>
<gene>
    <name evidence="2" type="ORF">PhaeoP97_02005</name>
</gene>